<reference evidence="3" key="1">
    <citation type="submission" date="2023-06" db="EMBL/GenBank/DDBJ databases">
        <title>Genomic analysis of the entomopathogenic nematode Steinernema hermaphroditum.</title>
        <authorList>
            <person name="Schwarz E.M."/>
            <person name="Heppert J.K."/>
            <person name="Baniya A."/>
            <person name="Schwartz H.T."/>
            <person name="Tan C.-H."/>
            <person name="Antoshechkin I."/>
            <person name="Sternberg P.W."/>
            <person name="Goodrich-Blair H."/>
            <person name="Dillman A.R."/>
        </authorList>
    </citation>
    <scope>NUCLEOTIDE SEQUENCE</scope>
    <source>
        <strain evidence="3">PS9179</strain>
        <tissue evidence="3">Whole animal</tissue>
    </source>
</reference>
<dbReference type="AlphaFoldDB" id="A0AA39H4S0"/>
<feature type="transmembrane region" description="Helical" evidence="2">
    <location>
        <begin position="21"/>
        <end position="43"/>
    </location>
</feature>
<name>A0AA39H4S0_9BILA</name>
<organism evidence="3 4">
    <name type="scientific">Steinernema hermaphroditum</name>
    <dbReference type="NCBI Taxonomy" id="289476"/>
    <lineage>
        <taxon>Eukaryota</taxon>
        <taxon>Metazoa</taxon>
        <taxon>Ecdysozoa</taxon>
        <taxon>Nematoda</taxon>
        <taxon>Chromadorea</taxon>
        <taxon>Rhabditida</taxon>
        <taxon>Tylenchina</taxon>
        <taxon>Panagrolaimomorpha</taxon>
        <taxon>Strongyloidoidea</taxon>
        <taxon>Steinernematidae</taxon>
        <taxon>Steinernema</taxon>
    </lineage>
</organism>
<evidence type="ECO:0000256" key="1">
    <source>
        <dbReference type="SAM" id="MobiDB-lite"/>
    </source>
</evidence>
<evidence type="ECO:0000313" key="4">
    <source>
        <dbReference type="Proteomes" id="UP001175271"/>
    </source>
</evidence>
<accession>A0AA39H4S0</accession>
<evidence type="ECO:0000313" key="3">
    <source>
        <dbReference type="EMBL" id="KAK0398759.1"/>
    </source>
</evidence>
<protein>
    <submittedName>
        <fullName evidence="3">Uncharacterized protein</fullName>
    </submittedName>
</protein>
<keyword evidence="2" id="KW-1133">Transmembrane helix</keyword>
<sequence length="434" mass="47407">MSIALQTPDSIRRQKQKDNRLPRVISIGLLVFVITLFLVNVMVSDLFRSIFSGIPVKKLLPVTSIMNVPQGPSPHCSTAAAASVLNMSLTPDLEAHSVLKIVETFHEVLNKIKQEQFSMDDRTIVMCSLKSLIGGYLNFDEYAKNLGKVIGEHPSVSAEARQFVDAALPMLRQKMRLDNLYVDGVSINEEFGVFKHSINPEGHAVVSLFATGMAERMFAIQDDVQAVCQKLIKRTHEAQALNTASTSNQSRTEPHPPGSQLLKSLLFCLNKVSLPTMEVCSMIAHLKCFLAGLLESRKLLRTIEPLSTALAFRFPSLKLVTLPYLLDDAIPALRRAMEFEDVVVDGCNINRELGVFMHAADGAPAWSTSVLMVGNTESRLGIGEEVRNIICSLTDSVVKRPILSPTISSGSSSELNVSGSSSNEHNASGSSSMI</sequence>
<comment type="caution">
    <text evidence="3">The sequence shown here is derived from an EMBL/GenBank/DDBJ whole genome shotgun (WGS) entry which is preliminary data.</text>
</comment>
<dbReference type="Proteomes" id="UP001175271">
    <property type="component" value="Unassembled WGS sequence"/>
</dbReference>
<keyword evidence="4" id="KW-1185">Reference proteome</keyword>
<evidence type="ECO:0000256" key="2">
    <source>
        <dbReference type="SAM" id="Phobius"/>
    </source>
</evidence>
<proteinExistence type="predicted"/>
<gene>
    <name evidence="3" type="ORF">QR680_002738</name>
</gene>
<keyword evidence="2" id="KW-0472">Membrane</keyword>
<dbReference type="EMBL" id="JAUCMV010000005">
    <property type="protein sequence ID" value="KAK0398759.1"/>
    <property type="molecule type" value="Genomic_DNA"/>
</dbReference>
<feature type="region of interest" description="Disordered" evidence="1">
    <location>
        <begin position="408"/>
        <end position="434"/>
    </location>
</feature>
<keyword evidence="2" id="KW-0812">Transmembrane</keyword>